<feature type="region of interest" description="Disordered" evidence="1">
    <location>
        <begin position="692"/>
        <end position="858"/>
    </location>
</feature>
<feature type="region of interest" description="Disordered" evidence="1">
    <location>
        <begin position="625"/>
        <end position="650"/>
    </location>
</feature>
<comment type="caution">
    <text evidence="2">The sequence shown here is derived from an EMBL/GenBank/DDBJ whole genome shotgun (WGS) entry which is preliminary data.</text>
</comment>
<feature type="compositionally biased region" description="Low complexity" evidence="1">
    <location>
        <begin position="505"/>
        <end position="521"/>
    </location>
</feature>
<feature type="compositionally biased region" description="Basic and acidic residues" evidence="1">
    <location>
        <begin position="1762"/>
        <end position="1774"/>
    </location>
</feature>
<gene>
    <name evidence="2" type="ORF">AGLY_012706</name>
</gene>
<feature type="compositionally biased region" description="Low complexity" evidence="1">
    <location>
        <begin position="698"/>
        <end position="707"/>
    </location>
</feature>
<feature type="region of interest" description="Disordered" evidence="1">
    <location>
        <begin position="146"/>
        <end position="176"/>
    </location>
</feature>
<evidence type="ECO:0000256" key="1">
    <source>
        <dbReference type="SAM" id="MobiDB-lite"/>
    </source>
</evidence>
<protein>
    <submittedName>
        <fullName evidence="2">Uncharacterized protein</fullName>
    </submittedName>
</protein>
<feature type="compositionally biased region" description="Polar residues" evidence="1">
    <location>
        <begin position="444"/>
        <end position="459"/>
    </location>
</feature>
<feature type="region of interest" description="Disordered" evidence="1">
    <location>
        <begin position="36"/>
        <end position="56"/>
    </location>
</feature>
<feature type="compositionally biased region" description="Low complexity" evidence="1">
    <location>
        <begin position="529"/>
        <end position="552"/>
    </location>
</feature>
<dbReference type="GO" id="GO:0007264">
    <property type="term" value="P:small GTPase-mediated signal transduction"/>
    <property type="evidence" value="ECO:0007669"/>
    <property type="project" value="InterPro"/>
</dbReference>
<dbReference type="SUPFAM" id="SSF48366">
    <property type="entry name" value="Ras GEF"/>
    <property type="match status" value="1"/>
</dbReference>
<feature type="compositionally biased region" description="Low complexity" evidence="1">
    <location>
        <begin position="714"/>
        <end position="724"/>
    </location>
</feature>
<sequence length="1905" mass="214429">EDNKDDEDINNLTNFQRKIISQSSENRVACMSTVKSGNSAPYESPSLCKPQNQPLPLSHQQKQQSLIRSLRESSLLNTRMVDSSSVDVEAEKNKKLLEWELSALEADDLRSHAWYHGQQVDRIKAERLLRQYVAEEHGFSIIVERQQTEEDASDSDGANDITSDNSDSDETIDIASDSSDAGFPFEDLVDEHGVVVDPLKATSTRLSAAVKLRQRRCLNGVLPTKRPKRPRRHFYCFLVRDSLNVRPPGRYVVSCLRVDKYEDLETGHKYKTDKQLRRFRQQQQRRQRRQNRHPVLHFVVNEIILQPGTVYERSQFTFGETLPSLTSAISAAVVKSNSKYQPGFDSVPDLIRYYVGGADDNAVLSYGGGNDGVVSGTMLSRTQQSEVRIRYPCNRRRPLMTNNFMAGAATPSILPSAMGNSRLNSRCALTATPNHTEELQILSTSPDRLTEASMSSQNKFYRRRSPSPPPHSSKWMRVQSSRSSVRKTPSSIITPEVMRSSNPKVDSQSSITSVSSNLSVSTLPRQPKSSFPLPSTSGSSPPSSKRPSSSVSKTNQLQRTSSCSGMPSRNTPDLTVSDLLAASSSPFINSLRPLPCTSKIDSRLPDSRNGICRISVSVSNDGVPSLSVVDPPRTSSSVRDTFNERNDDVLSPPFKREVTSSFSQVRIRNGGYRNMIPLWYKRQFIDRPIMSSSDRHSSLNQLNNRQSQSRRRQASSNNSSIKSSSENDEDVDDDDDDDNDNEQEQQQSSSSDSSFVSTSTLKNEKIGRKRGKHRRLSNRKIVKKETEDDEDQDEEDQEVENQTHNEEDREFENQTDNEEDQEVENQTDNEEEEEVENHTDNEKEDTEEDKVSSDEQTNLHSDFIVENSSSETSENENFQKCRTRWTNTMRKGLVDILEHPELDNQNGQPIRITGTPNHDPRQRGSRQIKQAQNEDHEVKHMGTRTEFKLLTSTDQAATLGQVSPPQSCVTHCSIRSSNNNLTENMIRQWLGLQRISNQSSNSDVAVLNNEGQIPQITILPRTRRQQWQSNSYGNASEDHHLPAEEFLRENVSSSVETQLRVLKNVNHPQMDQMMLGLSIVNQEGGIAPVTKACQLNMINECSTGISSLETGAACDYVNINPAIDGHNNPVDEVDTQHGNINFLEKTHRRKKCKASKQQSNNNYNSLVGNNIEIAVDYENIISHSTDNTSDFNYENIDQTTDKKRQKIMNDFNGGSTAVADALLAVHLAIIGDPDDTGRTTVGTGKLAAALCRADGQTTVLPYRRNLTESEQAGPLLSTCPLQLLDQPGPAGRRARLDIIERFACLQYLVAMTVIVTPCLLLIGSHIKDKENLADVNFEWSLEDEYEYRRRRFYYRCAGFDSWRVSDNDSTSDDDDESYKLTANSDFDSGYSLPPREEWAVEKRHWLDLLTRHRAAVLDKWIRTAADAKQAVGDVYGYRALMSALCSDRIQSLQDAWAALRRLHTATAVAFESRLRPEFLGRREKNLVTVLGKPGTNDIDNNDVNELLQLPPNATVPDATALAVLYEHLYSDHISDAVSMNTAAASSNDIGSMKEKDPRLSSFFTSPLLLSPSPWLSLNSGISSGLGSSVGSDYGLSALHILCIQYSDWVQQSYGDDDSILPLIKSPMLQLDRFRSNFRALLRQYSGSDFCDYGDDNIKLNYVPSDKDVNLQRKENTSFHEEFNYNRNNEFAYERQYEDNVEKYGTSGDNDDCIDDDDDDDATVICCNDRNSLSTMRNDAVDTMHGDTHVSAKTENQQQTTTKNEKISPHEKDQEEDLYDRWIEDASIYNRGSAPLNIVFCTELHVRLFWPPTLFLQDINDDKNTIDHKSAIPAYALGTTYVATATAAFDNEDKSTNHVLSPLELNHIITEQLDQAAKDMRLRYKAMDDFLDKACAYSTFVAKLAY</sequence>
<feature type="compositionally biased region" description="Acidic residues" evidence="1">
    <location>
        <begin position="808"/>
        <end position="835"/>
    </location>
</feature>
<dbReference type="InterPro" id="IPR036964">
    <property type="entry name" value="RASGEF_cat_dom_sf"/>
</dbReference>
<dbReference type="InterPro" id="IPR018247">
    <property type="entry name" value="EF_Hand_1_Ca_BS"/>
</dbReference>
<dbReference type="OrthoDB" id="2412973at2759"/>
<dbReference type="PANTHER" id="PTHR14247">
    <property type="entry name" value="BREAST CANCER ANTI-ESTROGEN RESISTANCE PROTEIN 3 HOMOLOG-LIKE PROTEIN"/>
    <property type="match status" value="1"/>
</dbReference>
<evidence type="ECO:0000313" key="3">
    <source>
        <dbReference type="Proteomes" id="UP000475862"/>
    </source>
</evidence>
<dbReference type="PROSITE" id="PS00018">
    <property type="entry name" value="EF_HAND_1"/>
    <property type="match status" value="1"/>
</dbReference>
<keyword evidence="3" id="KW-1185">Reference proteome</keyword>
<evidence type="ECO:0000313" key="2">
    <source>
        <dbReference type="EMBL" id="KAE9527882.1"/>
    </source>
</evidence>
<dbReference type="PANTHER" id="PTHR14247:SF8">
    <property type="entry name" value="RAS-GEF DOMAIN-CONTAINING PROTEIN"/>
    <property type="match status" value="1"/>
</dbReference>
<dbReference type="Proteomes" id="UP000475862">
    <property type="component" value="Unassembled WGS sequence"/>
</dbReference>
<feature type="compositionally biased region" description="Acidic residues" evidence="1">
    <location>
        <begin position="726"/>
        <end position="743"/>
    </location>
</feature>
<feature type="compositionally biased region" description="Low complexity" evidence="1">
    <location>
        <begin position="1752"/>
        <end position="1761"/>
    </location>
</feature>
<accession>A0A6G0T996</accession>
<feature type="compositionally biased region" description="Basic residues" evidence="1">
    <location>
        <begin position="767"/>
        <end position="782"/>
    </location>
</feature>
<feature type="non-terminal residue" evidence="2">
    <location>
        <position position="1"/>
    </location>
</feature>
<feature type="region of interest" description="Disordered" evidence="1">
    <location>
        <begin position="903"/>
        <end position="937"/>
    </location>
</feature>
<organism evidence="2 3">
    <name type="scientific">Aphis glycines</name>
    <name type="common">Soybean aphid</name>
    <dbReference type="NCBI Taxonomy" id="307491"/>
    <lineage>
        <taxon>Eukaryota</taxon>
        <taxon>Metazoa</taxon>
        <taxon>Ecdysozoa</taxon>
        <taxon>Arthropoda</taxon>
        <taxon>Hexapoda</taxon>
        <taxon>Insecta</taxon>
        <taxon>Pterygota</taxon>
        <taxon>Neoptera</taxon>
        <taxon>Paraneoptera</taxon>
        <taxon>Hemiptera</taxon>
        <taxon>Sternorrhyncha</taxon>
        <taxon>Aphidomorpha</taxon>
        <taxon>Aphidoidea</taxon>
        <taxon>Aphididae</taxon>
        <taxon>Aphidini</taxon>
        <taxon>Aphis</taxon>
        <taxon>Aphis</taxon>
    </lineage>
</organism>
<dbReference type="Gene3D" id="1.10.840.10">
    <property type="entry name" value="Ras guanine-nucleotide exchange factors catalytic domain"/>
    <property type="match status" value="2"/>
</dbReference>
<dbReference type="GO" id="GO:0005085">
    <property type="term" value="F:guanyl-nucleotide exchange factor activity"/>
    <property type="evidence" value="ECO:0007669"/>
    <property type="project" value="InterPro"/>
</dbReference>
<feature type="compositionally biased region" description="Polar residues" evidence="1">
    <location>
        <begin position="553"/>
        <end position="571"/>
    </location>
</feature>
<feature type="compositionally biased region" description="Acidic residues" evidence="1">
    <location>
        <begin position="787"/>
        <end position="799"/>
    </location>
</feature>
<feature type="region of interest" description="Disordered" evidence="1">
    <location>
        <begin position="1748"/>
        <end position="1774"/>
    </location>
</feature>
<feature type="compositionally biased region" description="Low complexity" evidence="1">
    <location>
        <begin position="480"/>
        <end position="491"/>
    </location>
</feature>
<reference evidence="2 3" key="1">
    <citation type="submission" date="2019-08" db="EMBL/GenBank/DDBJ databases">
        <title>The genome of the soybean aphid Biotype 1, its phylome, world population structure and adaptation to the North American continent.</title>
        <authorList>
            <person name="Giordano R."/>
            <person name="Donthu R.K."/>
            <person name="Hernandez A.G."/>
            <person name="Wright C.L."/>
            <person name="Zimin A.V."/>
        </authorList>
    </citation>
    <scope>NUCLEOTIDE SEQUENCE [LARGE SCALE GENOMIC DNA]</scope>
    <source>
        <tissue evidence="2">Whole aphids</tissue>
    </source>
</reference>
<feature type="region of interest" description="Disordered" evidence="1">
    <location>
        <begin position="444"/>
        <end position="571"/>
    </location>
</feature>
<proteinExistence type="predicted"/>
<feature type="compositionally biased region" description="Low complexity" evidence="1">
    <location>
        <begin position="744"/>
        <end position="754"/>
    </location>
</feature>
<name>A0A6G0T996_APHGL</name>
<dbReference type="InterPro" id="IPR023578">
    <property type="entry name" value="Ras_GEF_dom_sf"/>
</dbReference>
<dbReference type="EMBL" id="VYZN01000050">
    <property type="protein sequence ID" value="KAE9527882.1"/>
    <property type="molecule type" value="Genomic_DNA"/>
</dbReference>
<dbReference type="InterPro" id="IPR051853">
    <property type="entry name" value="SH2-Ras-GEF_adapter"/>
</dbReference>
<feature type="compositionally biased region" description="Basic and acidic residues" evidence="1">
    <location>
        <begin position="641"/>
        <end position="650"/>
    </location>
</feature>